<evidence type="ECO:0000256" key="2">
    <source>
        <dbReference type="ARBA" id="ARBA00004531"/>
    </source>
</evidence>
<sequence>MQALKLWKKKPGKPSAPSLPDSTSALWSYGLPFNDDSGDYEELPVYSYESVTRDYLMTAELTISTDKGFTSMSEIIHILEELVDLYDGPYLHKSTVFLIYLTLAVHIKHKNKATENQRIYGVRISEPVSFSYRNTIDPGTKSLTYKKDFRSLCEQRRTAVSFQLTLTDTKRKACPILDLYNIENQNGQKPPPINEYLNRFGYSMDPNHDGTKLEINPCNIK</sequence>
<comment type="subcellular location">
    <subcellularLocation>
        <location evidence="2">Host endomembrane system</location>
        <topology evidence="2">Peripheral membrane protein</topology>
    </subcellularLocation>
    <subcellularLocation>
        <location evidence="1">Virion</location>
    </subcellularLocation>
</comment>
<evidence type="ECO:0000256" key="7">
    <source>
        <dbReference type="ARBA" id="ARBA00023311"/>
    </source>
</evidence>
<dbReference type="KEGG" id="vg:80533793"/>
<evidence type="ECO:0000313" key="8">
    <source>
        <dbReference type="EMBL" id="AJR28345.1"/>
    </source>
</evidence>
<proteinExistence type="predicted"/>
<keyword evidence="5" id="KW-1043">Host membrane</keyword>
<keyword evidence="6" id="KW-0472">Membrane</keyword>
<evidence type="ECO:0000256" key="6">
    <source>
        <dbReference type="ARBA" id="ARBA00023136"/>
    </source>
</evidence>
<name>A0A0D3R1K2_9RHAB</name>
<reference evidence="8 9" key="1">
    <citation type="journal article" date="2015" name="PLoS Pathog.">
        <title>Evolution of genome size and complexity in the rhabdoviridae.</title>
        <authorList>
            <person name="Walker P.J."/>
            <person name="Firth C."/>
            <person name="Widen S.G."/>
            <person name="Blasdell K.R."/>
            <person name="Guzman H."/>
            <person name="Wood T.G."/>
            <person name="Paradkar P.N."/>
            <person name="Holmes E.C."/>
            <person name="Tesh R.B."/>
            <person name="Vasilakis N."/>
        </authorList>
    </citation>
    <scope>NUCLEOTIDE SEQUENCE [LARGE SCALE GENOMIC DNA]</scope>
    <source>
        <strain evidence="8 9">BeAr177325</strain>
    </source>
</reference>
<evidence type="ECO:0000256" key="5">
    <source>
        <dbReference type="ARBA" id="ARBA00022870"/>
    </source>
</evidence>
<accession>A0A0D3R1K2</accession>
<dbReference type="EMBL" id="KM204991">
    <property type="protein sequence ID" value="AJR28345.1"/>
    <property type="molecule type" value="Viral_cRNA"/>
</dbReference>
<dbReference type="Pfam" id="PF06326">
    <property type="entry name" value="Vesiculo_matrix"/>
    <property type="match status" value="1"/>
</dbReference>
<keyword evidence="4" id="KW-0946">Virion</keyword>
<dbReference type="GO" id="GO:0033645">
    <property type="term" value="C:host cell endomembrane system"/>
    <property type="evidence" value="ECO:0007669"/>
    <property type="project" value="UniProtKB-SubCell"/>
</dbReference>
<evidence type="ECO:0000313" key="9">
    <source>
        <dbReference type="Proteomes" id="UP000181037"/>
    </source>
</evidence>
<evidence type="ECO:0000256" key="1">
    <source>
        <dbReference type="ARBA" id="ARBA00004328"/>
    </source>
</evidence>
<keyword evidence="9" id="KW-1185">Reference proteome</keyword>
<dbReference type="GO" id="GO:0039660">
    <property type="term" value="F:structural constituent of virion"/>
    <property type="evidence" value="ECO:0007669"/>
    <property type="project" value="UniProtKB-KW"/>
</dbReference>
<dbReference type="GeneID" id="80533793"/>
<dbReference type="Proteomes" id="UP000181037">
    <property type="component" value="Segment"/>
</dbReference>
<protein>
    <recommendedName>
        <fullName evidence="3">Matrix protein</fullName>
    </recommendedName>
</protein>
<organism evidence="8 9">
    <name type="scientific">Inhangapi virus</name>
    <dbReference type="NCBI Taxonomy" id="1620892"/>
    <lineage>
        <taxon>Viruses</taxon>
        <taxon>Riboviria</taxon>
        <taxon>Orthornavirae</taxon>
        <taxon>Negarnaviricota</taxon>
        <taxon>Haploviricotina</taxon>
        <taxon>Monjiviricetes</taxon>
        <taxon>Mononegavirales</taxon>
        <taxon>Rhabdoviridae</taxon>
        <taxon>Alpharhabdovirinae</taxon>
        <taxon>Arurhavirus</taxon>
        <taxon>Arurhavirus inhangapi</taxon>
    </lineage>
</organism>
<evidence type="ECO:0000256" key="4">
    <source>
        <dbReference type="ARBA" id="ARBA00022844"/>
    </source>
</evidence>
<dbReference type="InterPro" id="IPR009397">
    <property type="entry name" value="Vesiculo_matrix"/>
</dbReference>
<dbReference type="GO" id="GO:0019031">
    <property type="term" value="C:viral envelope"/>
    <property type="evidence" value="ECO:0007669"/>
    <property type="project" value="InterPro"/>
</dbReference>
<dbReference type="RefSeq" id="YP_010796338.1">
    <property type="nucleotide sequence ID" value="NC_075990.1"/>
</dbReference>
<keyword evidence="7" id="KW-0468">Viral matrix protein</keyword>
<evidence type="ECO:0000256" key="3">
    <source>
        <dbReference type="ARBA" id="ARBA00017678"/>
    </source>
</evidence>